<proteinExistence type="predicted"/>
<dbReference type="EMBL" id="CP107006">
    <property type="protein sequence ID" value="UYQ90990.1"/>
    <property type="molecule type" value="Genomic_DNA"/>
</dbReference>
<sequence length="278" mass="31544">MWQSRRKQAPAPLDMATVAGDLSVPVQLAEQWPQIAATCRPYLQITAQAGKTALDAGKFGGYPCIPKDYAYPTDAQGEYLFPLAQFNFAQMPLLPGYPADGLLQFYVSPDTLLIDYDDVPPPATVKIIYFTPEQVREPLQDFSFLHDLMQDELRPVIAPQVLTFVRQDDYMGIGDHHTPGGAFDADEFCNQYLPQKEQLLEFIHEQFFKQGHKMGGYASFIDEDPRAWEPAMKGYVPLFQMVPQEGATPDDGVRQFFIHPDDLAARDFSRVVYHWDAW</sequence>
<dbReference type="InterPro" id="IPR035948">
    <property type="entry name" value="YwqG-like_sf"/>
</dbReference>
<dbReference type="PANTHER" id="PTHR36436">
    <property type="entry name" value="SLL5081 PROTEIN"/>
    <property type="match status" value="1"/>
</dbReference>
<gene>
    <name evidence="1" type="ORF">MKQ68_12895</name>
</gene>
<name>A0ABY6IUF6_9BACT</name>
<protein>
    <submittedName>
        <fullName evidence="1">DUF1963 domain-containing protein</fullName>
    </submittedName>
</protein>
<dbReference type="PANTHER" id="PTHR36436:SF6">
    <property type="entry name" value="SLL5081 PROTEIN"/>
    <property type="match status" value="1"/>
</dbReference>
<evidence type="ECO:0000313" key="1">
    <source>
        <dbReference type="EMBL" id="UYQ90990.1"/>
    </source>
</evidence>
<keyword evidence="2" id="KW-1185">Reference proteome</keyword>
<dbReference type="SUPFAM" id="SSF103032">
    <property type="entry name" value="Hypothetical protein YwqG"/>
    <property type="match status" value="1"/>
</dbReference>
<dbReference type="Pfam" id="PF09234">
    <property type="entry name" value="DUF1963"/>
    <property type="match status" value="1"/>
</dbReference>
<reference evidence="1" key="1">
    <citation type="submission" date="2022-10" db="EMBL/GenBank/DDBJ databases">
        <title>Chitinophaga sp. nov., isolated from soil.</title>
        <authorList>
            <person name="Jeon C.O."/>
        </authorList>
    </citation>
    <scope>NUCLEOTIDE SEQUENCE</scope>
    <source>
        <strain evidence="1">R8</strain>
    </source>
</reference>
<dbReference type="InterPro" id="IPR015315">
    <property type="entry name" value="DUF1963"/>
</dbReference>
<dbReference type="Proteomes" id="UP001162741">
    <property type="component" value="Chromosome"/>
</dbReference>
<accession>A0ABY6IUF6</accession>
<evidence type="ECO:0000313" key="2">
    <source>
        <dbReference type="Proteomes" id="UP001162741"/>
    </source>
</evidence>
<dbReference type="Gene3D" id="2.30.320.10">
    <property type="entry name" value="YwqG-like"/>
    <property type="match status" value="1"/>
</dbReference>
<organism evidence="1 2">
    <name type="scientific">Chitinophaga horti</name>
    <dbReference type="NCBI Taxonomy" id="2920382"/>
    <lineage>
        <taxon>Bacteria</taxon>
        <taxon>Pseudomonadati</taxon>
        <taxon>Bacteroidota</taxon>
        <taxon>Chitinophagia</taxon>
        <taxon>Chitinophagales</taxon>
        <taxon>Chitinophagaceae</taxon>
        <taxon>Chitinophaga</taxon>
    </lineage>
</organism>
<dbReference type="RefSeq" id="WP_264279486.1">
    <property type="nucleotide sequence ID" value="NZ_CP107006.1"/>
</dbReference>